<dbReference type="CDD" id="cd01837">
    <property type="entry name" value="SGNH_plant_lipase_like"/>
    <property type="match status" value="1"/>
</dbReference>
<keyword evidence="5" id="KW-0378">Hydrolase</keyword>
<dbReference type="GO" id="GO:0016788">
    <property type="term" value="F:hydrolase activity, acting on ester bonds"/>
    <property type="evidence" value="ECO:0007669"/>
    <property type="project" value="InterPro"/>
</dbReference>
<dbReference type="STRING" id="81985.R0H3P3"/>
<dbReference type="SUPFAM" id="SSF52266">
    <property type="entry name" value="SGNH hydrolase"/>
    <property type="match status" value="1"/>
</dbReference>
<dbReference type="InterPro" id="IPR001087">
    <property type="entry name" value="GDSL"/>
</dbReference>
<evidence type="ECO:0000313" key="10">
    <source>
        <dbReference type="Proteomes" id="UP000029121"/>
    </source>
</evidence>
<evidence type="ECO:0000313" key="9">
    <source>
        <dbReference type="EMBL" id="EOA18153.1"/>
    </source>
</evidence>
<evidence type="ECO:0000256" key="6">
    <source>
        <dbReference type="ARBA" id="ARBA00022963"/>
    </source>
</evidence>
<evidence type="ECO:0000256" key="7">
    <source>
        <dbReference type="ARBA" id="ARBA00023098"/>
    </source>
</evidence>
<comment type="similarity">
    <text evidence="2">Belongs to the 'GDSL' lipolytic enzyme family.</text>
</comment>
<organism evidence="9 10">
    <name type="scientific">Capsella rubella</name>
    <dbReference type="NCBI Taxonomy" id="81985"/>
    <lineage>
        <taxon>Eukaryota</taxon>
        <taxon>Viridiplantae</taxon>
        <taxon>Streptophyta</taxon>
        <taxon>Embryophyta</taxon>
        <taxon>Tracheophyta</taxon>
        <taxon>Spermatophyta</taxon>
        <taxon>Magnoliopsida</taxon>
        <taxon>eudicotyledons</taxon>
        <taxon>Gunneridae</taxon>
        <taxon>Pentapetalae</taxon>
        <taxon>rosids</taxon>
        <taxon>malvids</taxon>
        <taxon>Brassicales</taxon>
        <taxon>Brassicaceae</taxon>
        <taxon>Camelineae</taxon>
        <taxon>Capsella</taxon>
    </lineage>
</organism>
<keyword evidence="4 8" id="KW-0732">Signal</keyword>
<keyword evidence="10" id="KW-1185">Reference proteome</keyword>
<dbReference type="KEGG" id="crb:17879377"/>
<accession>R0H3P3</accession>
<sequence length="371" mass="40669">MSLVVSLCQVITLSSLFFLEVCLAGSIKVPANFVFGDSLVDAGNNNYLATLSKANYDPNGIDFGSPTGRFTNGRTIVDIVYQALGSDELTPPYLAPTTRGPLILNGVNYASGGSGILNSTGKIFGDRINVDAQLDNFATTRQDIISWIGESAATNLFRSAIFSVTTGSNDLINNYFTPVVSTVERKVVSPEVFVDTMISRFRLQLTRLYQLGARKIVVINIGPIGCIPFEREVTSDPTAGNECSFEPNEMAQMYNLKLKTLVEELNKNLQGSRFVYADVFRIVYDILQNYSSYGFESEKIACCALVGKVGGLIPCGPTSKVCMDRSKYVFWDPYHPTEAANIIIARRLFSGDTSDIYPINIRQLANLKINA</sequence>
<evidence type="ECO:0000256" key="1">
    <source>
        <dbReference type="ARBA" id="ARBA00004613"/>
    </source>
</evidence>
<protein>
    <submittedName>
        <fullName evidence="9">Uncharacterized protein</fullName>
    </submittedName>
</protein>
<reference evidence="10" key="1">
    <citation type="journal article" date="2013" name="Nat. Genet.">
        <title>The Capsella rubella genome and the genomic consequences of rapid mating system evolution.</title>
        <authorList>
            <person name="Slotte T."/>
            <person name="Hazzouri K.M."/>
            <person name="Agren J.A."/>
            <person name="Koenig D."/>
            <person name="Maumus F."/>
            <person name="Guo Y.L."/>
            <person name="Steige K."/>
            <person name="Platts A.E."/>
            <person name="Escobar J.S."/>
            <person name="Newman L.K."/>
            <person name="Wang W."/>
            <person name="Mandakova T."/>
            <person name="Vello E."/>
            <person name="Smith L.M."/>
            <person name="Henz S.R."/>
            <person name="Steffen J."/>
            <person name="Takuno S."/>
            <person name="Brandvain Y."/>
            <person name="Coop G."/>
            <person name="Andolfatto P."/>
            <person name="Hu T.T."/>
            <person name="Blanchette M."/>
            <person name="Clark R.M."/>
            <person name="Quesneville H."/>
            <person name="Nordborg M."/>
            <person name="Gaut B.S."/>
            <person name="Lysak M.A."/>
            <person name="Jenkins J."/>
            <person name="Grimwood J."/>
            <person name="Chapman J."/>
            <person name="Prochnik S."/>
            <person name="Shu S."/>
            <person name="Rokhsar D."/>
            <person name="Schmutz J."/>
            <person name="Weigel D."/>
            <person name="Wright S.I."/>
        </authorList>
    </citation>
    <scope>NUCLEOTIDE SEQUENCE [LARGE SCALE GENOMIC DNA]</scope>
    <source>
        <strain evidence="10">cv. Monte Gargano</strain>
    </source>
</reference>
<dbReference type="OrthoDB" id="1600564at2759"/>
<dbReference type="InterPro" id="IPR036514">
    <property type="entry name" value="SGNH_hydro_sf"/>
</dbReference>
<keyword evidence="3" id="KW-0964">Secreted</keyword>
<feature type="chain" id="PRO_5004351740" evidence="8">
    <location>
        <begin position="25"/>
        <end position="371"/>
    </location>
</feature>
<proteinExistence type="inferred from homology"/>
<evidence type="ECO:0000256" key="4">
    <source>
        <dbReference type="ARBA" id="ARBA00022729"/>
    </source>
</evidence>
<dbReference type="PANTHER" id="PTHR45650:SF4">
    <property type="entry name" value="GDSL-LIKE LIPASE_ACYLHYDROLASE FAMILY PROTEIN, EXPRESSED"/>
    <property type="match status" value="1"/>
</dbReference>
<evidence type="ECO:0000256" key="2">
    <source>
        <dbReference type="ARBA" id="ARBA00008668"/>
    </source>
</evidence>
<dbReference type="Gene3D" id="3.40.50.1110">
    <property type="entry name" value="SGNH hydrolase"/>
    <property type="match status" value="1"/>
</dbReference>
<dbReference type="Proteomes" id="UP000029121">
    <property type="component" value="Unassembled WGS sequence"/>
</dbReference>
<gene>
    <name evidence="9" type="ORF">CARUB_v10006620mg</name>
</gene>
<dbReference type="AlphaFoldDB" id="R0H3P3"/>
<dbReference type="eggNOG" id="ENOG502QTUA">
    <property type="taxonomic scope" value="Eukaryota"/>
</dbReference>
<dbReference type="GO" id="GO:0016042">
    <property type="term" value="P:lipid catabolic process"/>
    <property type="evidence" value="ECO:0007669"/>
    <property type="project" value="UniProtKB-KW"/>
</dbReference>
<keyword evidence="6" id="KW-0442">Lipid degradation</keyword>
<evidence type="ECO:0000256" key="3">
    <source>
        <dbReference type="ARBA" id="ARBA00022525"/>
    </source>
</evidence>
<dbReference type="Pfam" id="PF00657">
    <property type="entry name" value="Lipase_GDSL"/>
    <property type="match status" value="1"/>
</dbReference>
<keyword evidence="7" id="KW-0443">Lipid metabolism</keyword>
<feature type="signal peptide" evidence="8">
    <location>
        <begin position="1"/>
        <end position="24"/>
    </location>
</feature>
<comment type="subcellular location">
    <subcellularLocation>
        <location evidence="1">Secreted</location>
    </subcellularLocation>
</comment>
<dbReference type="InterPro" id="IPR051238">
    <property type="entry name" value="GDSL_esterase/lipase"/>
</dbReference>
<dbReference type="GO" id="GO:0005576">
    <property type="term" value="C:extracellular region"/>
    <property type="evidence" value="ECO:0007669"/>
    <property type="project" value="UniProtKB-SubCell"/>
</dbReference>
<evidence type="ECO:0000256" key="8">
    <source>
        <dbReference type="SAM" id="SignalP"/>
    </source>
</evidence>
<dbReference type="InterPro" id="IPR035669">
    <property type="entry name" value="SGNH_plant_lipase-like"/>
</dbReference>
<dbReference type="PANTHER" id="PTHR45650">
    <property type="entry name" value="GDSL-LIKE LIPASE/ACYLHYDROLASE-RELATED"/>
    <property type="match status" value="1"/>
</dbReference>
<dbReference type="EMBL" id="KB870811">
    <property type="protein sequence ID" value="EOA18153.1"/>
    <property type="molecule type" value="Genomic_DNA"/>
</dbReference>
<evidence type="ECO:0000256" key="5">
    <source>
        <dbReference type="ARBA" id="ARBA00022801"/>
    </source>
</evidence>
<name>R0H3P3_9BRAS</name>